<feature type="region of interest" description="Disordered" evidence="1">
    <location>
        <begin position="1"/>
        <end position="30"/>
    </location>
</feature>
<proteinExistence type="predicted"/>
<evidence type="ECO:0000313" key="4">
    <source>
        <dbReference type="Proteomes" id="UP000324241"/>
    </source>
</evidence>
<feature type="compositionally biased region" description="Polar residues" evidence="1">
    <location>
        <begin position="7"/>
        <end position="27"/>
    </location>
</feature>
<sequence>MAALTGSPASNQLPEELTQSTQEASSTPRRRINDTLAPIIMLEQITRRKRAITTIYIVFIPAVLLTTVLTLLVLTSTSVEETGIATINLNWQKLPETDHRVILHHVNLSQSVSNGSETATFTAPSAMETATEKVECNRSLDNDLFPYRISLGTEKLCTQIHQKPKEYRQLPVNVSYVLPKLIQTKFEDTVGRFQSMGRACFLAGSNCTSYDNWTCAGLDCLADAFDYCTVAVALLSPGQTDYNVNRKLSLSGC</sequence>
<feature type="transmembrane region" description="Helical" evidence="2">
    <location>
        <begin position="51"/>
        <end position="74"/>
    </location>
</feature>
<name>A0A5M9N5E9_9EURO</name>
<evidence type="ECO:0000256" key="2">
    <source>
        <dbReference type="SAM" id="Phobius"/>
    </source>
</evidence>
<gene>
    <name evidence="3" type="ORF">ATNIH1004_001709</name>
</gene>
<accession>A0A5M9N5E9</accession>
<organism evidence="3 4">
    <name type="scientific">Aspergillus tanneri</name>
    <dbReference type="NCBI Taxonomy" id="1220188"/>
    <lineage>
        <taxon>Eukaryota</taxon>
        <taxon>Fungi</taxon>
        <taxon>Dikarya</taxon>
        <taxon>Ascomycota</taxon>
        <taxon>Pezizomycotina</taxon>
        <taxon>Eurotiomycetes</taxon>
        <taxon>Eurotiomycetidae</taxon>
        <taxon>Eurotiales</taxon>
        <taxon>Aspergillaceae</taxon>
        <taxon>Aspergillus</taxon>
        <taxon>Aspergillus subgen. Circumdati</taxon>
    </lineage>
</organism>
<protein>
    <submittedName>
        <fullName evidence="3">Uncharacterized protein</fullName>
    </submittedName>
</protein>
<keyword evidence="2" id="KW-0812">Transmembrane</keyword>
<dbReference type="EMBL" id="QUQM01000002">
    <property type="protein sequence ID" value="KAA8652804.1"/>
    <property type="molecule type" value="Genomic_DNA"/>
</dbReference>
<dbReference type="RefSeq" id="XP_033432165.1">
    <property type="nucleotide sequence ID" value="XM_033566408.1"/>
</dbReference>
<reference evidence="3 4" key="1">
    <citation type="submission" date="2019-08" db="EMBL/GenBank/DDBJ databases">
        <title>The genome sequence of a newly discovered highly antifungal drug resistant Aspergillus species, Aspergillus tanneri NIH 1004.</title>
        <authorList>
            <person name="Mounaud S."/>
            <person name="Singh I."/>
            <person name="Joardar V."/>
            <person name="Pakala S."/>
            <person name="Pakala S."/>
            <person name="Venepally P."/>
            <person name="Chung J.K."/>
            <person name="Losada L."/>
            <person name="Nierman W.C."/>
        </authorList>
    </citation>
    <scope>NUCLEOTIDE SEQUENCE [LARGE SCALE GENOMIC DNA]</scope>
    <source>
        <strain evidence="3 4">NIH1004</strain>
    </source>
</reference>
<keyword evidence="2" id="KW-0472">Membrane</keyword>
<dbReference type="AlphaFoldDB" id="A0A5M9N5E9"/>
<keyword evidence="2" id="KW-1133">Transmembrane helix</keyword>
<comment type="caution">
    <text evidence="3">The sequence shown here is derived from an EMBL/GenBank/DDBJ whole genome shotgun (WGS) entry which is preliminary data.</text>
</comment>
<evidence type="ECO:0000256" key="1">
    <source>
        <dbReference type="SAM" id="MobiDB-lite"/>
    </source>
</evidence>
<dbReference type="GeneID" id="54324411"/>
<dbReference type="Proteomes" id="UP000324241">
    <property type="component" value="Unassembled WGS sequence"/>
</dbReference>
<evidence type="ECO:0000313" key="3">
    <source>
        <dbReference type="EMBL" id="KAA8652804.1"/>
    </source>
</evidence>